<dbReference type="Pfam" id="PF04245">
    <property type="entry name" value="NA37"/>
    <property type="match status" value="1"/>
</dbReference>
<protein>
    <submittedName>
        <fullName evidence="1">Nucleoid-associated protein</fullName>
    </submittedName>
</protein>
<proteinExistence type="predicted"/>
<keyword evidence="2" id="KW-1185">Reference proteome</keyword>
<dbReference type="EMBL" id="VFRR01000084">
    <property type="protein sequence ID" value="TPE44167.1"/>
    <property type="molecule type" value="Genomic_DNA"/>
</dbReference>
<comment type="caution">
    <text evidence="1">The sequence shown here is derived from an EMBL/GenBank/DDBJ whole genome shotgun (WGS) entry which is preliminary data.</text>
</comment>
<sequence length="361" mass="40633">MPIDSSFTSEQRDSIKIKSFIFHVIEVDKKPANKLVSVVEIDEVTLLPAQEKFFTDHFKHTAEGTQFLFTTYGGNLKDKGLDLIQNPSKFLQISKDAAREFTGHHKAQMSDGVFVFSLVEYDFAPGQPKHALFLLKINKQSSFPYSYDTDPTTGKMIATVDASHTSLVQDRKAISKSAIIDLSGEFSWDVLAVDTKDGPGITDYFRDFMEVTPKDKGAILTDKANRTVRRWANTAEKTESFSDGENYNTVCGRSFEYLNSNSTFKTDDFIKYVVKDSNPAKEKALRNTLGEKLKKEGVYGQSFSIVPEAIRSGDKAVKYITDEGVEISYTGDQSKSRIEIDRQEHQTVMTITTRKLKTNVK</sequence>
<accession>A0A501WBH5</accession>
<dbReference type="OrthoDB" id="6971963at2"/>
<dbReference type="GO" id="GO:0009295">
    <property type="term" value="C:nucleoid"/>
    <property type="evidence" value="ECO:0007669"/>
    <property type="project" value="InterPro"/>
</dbReference>
<evidence type="ECO:0000313" key="2">
    <source>
        <dbReference type="Proteomes" id="UP000315901"/>
    </source>
</evidence>
<dbReference type="AlphaFoldDB" id="A0A501WBH5"/>
<evidence type="ECO:0000313" key="1">
    <source>
        <dbReference type="EMBL" id="TPE44167.1"/>
    </source>
</evidence>
<organism evidence="1 2">
    <name type="scientific">Maribrevibacterium harenarium</name>
    <dbReference type="NCBI Taxonomy" id="2589817"/>
    <lineage>
        <taxon>Bacteria</taxon>
        <taxon>Pseudomonadati</taxon>
        <taxon>Pseudomonadota</taxon>
        <taxon>Gammaproteobacteria</taxon>
        <taxon>Oceanospirillales</taxon>
        <taxon>Oceanospirillaceae</taxon>
        <taxon>Maribrevibacterium</taxon>
    </lineage>
</organism>
<dbReference type="Proteomes" id="UP000315901">
    <property type="component" value="Unassembled WGS sequence"/>
</dbReference>
<dbReference type="InterPro" id="IPR007358">
    <property type="entry name" value="Nucleoid_associated_NdpA"/>
</dbReference>
<dbReference type="RefSeq" id="WP_140591872.1">
    <property type="nucleotide sequence ID" value="NZ_VFRR01000084.1"/>
</dbReference>
<reference evidence="1 2" key="1">
    <citation type="submission" date="2019-06" db="EMBL/GenBank/DDBJ databases">
        <title>A novel bacterium of genus Marinomonas, isolated from coastal sand.</title>
        <authorList>
            <person name="Huang H."/>
            <person name="Mo K."/>
            <person name="Hu Y."/>
        </authorList>
    </citation>
    <scope>NUCLEOTIDE SEQUENCE [LARGE SCALE GENOMIC DNA]</scope>
    <source>
        <strain evidence="1 2">HB171799</strain>
    </source>
</reference>
<gene>
    <name evidence="1" type="ORF">FJM67_16985</name>
</gene>
<name>A0A501WBH5_9GAMM</name>